<evidence type="ECO:0000313" key="2">
    <source>
        <dbReference type="EMBL" id="OGM00617.1"/>
    </source>
</evidence>
<keyword evidence="1" id="KW-1133">Transmembrane helix</keyword>
<dbReference type="STRING" id="1802424.A2480_00595"/>
<protein>
    <recommendedName>
        <fullName evidence="4">DUF4012 domain-containing protein</fullName>
    </recommendedName>
</protein>
<comment type="caution">
    <text evidence="2">The sequence shown here is derived from an EMBL/GenBank/DDBJ whole genome shotgun (WGS) entry which is preliminary data.</text>
</comment>
<keyword evidence="1" id="KW-0812">Transmembrane</keyword>
<name>A0A1F7WDG8_9BACT</name>
<dbReference type="InterPro" id="IPR025101">
    <property type="entry name" value="DUF4012"/>
</dbReference>
<gene>
    <name evidence="2" type="ORF">A2480_00595</name>
</gene>
<dbReference type="AlphaFoldDB" id="A0A1F7WDG8"/>
<dbReference type="EMBL" id="MGFG01000028">
    <property type="protein sequence ID" value="OGM00617.1"/>
    <property type="molecule type" value="Genomic_DNA"/>
</dbReference>
<accession>A0A1F7WDG8</accession>
<dbReference type="Proteomes" id="UP000176988">
    <property type="component" value="Unassembled WGS sequence"/>
</dbReference>
<sequence length="673" mass="74671">MPHLKTNMLTARPLRQHNRRSITKIVLWVVLLLVVLVIVTVAASTFFYDAVRGLETHARTGRTELEQVELYAQGLRLSEAIEHLDLADAEFAAAQHDLLRLKILMFVPGPRSTVIATDGLLKGSRSAISSLRPALAAAESVLSGLGDDDPIGLFLSGRTDDLSGVLGELTAERKRQLLIVLHESASQIRSSAVGLGESIKILESVDAGVLGLEIEQSLTTAVIRLRGLRSQLNNVSVAAELLPSLLGYPELSRYLVFFQNNTELRPTGGFLGVYGLVEVMDGSLVSTTVDDVYALDGPSESVERPIPPEPIRRFINIDKWYLRDANWSPDFPTSAEVMERFFHEEADVIGKDPGELDGIIVLTPELASDLLRIVGPINIDSKTFTSDNLVDQLEFEVERNYIAEGIPFHARKGIVGDLTNELLARLMALPLSGQLAVLKVIETNLAESHILFWFHDPVLEQFVLDHDWGGQLSNIDGDYVSVIDANLAAYKSDPVVLRTINYSFKPSGDRFEATVSITYDHRGQFDWKTTRYRTYTRIYVPAGVEFLGVDGAMQNDRLKDPARHPGQADVYSESNRTVFGAFISIEPKEKRTLTFRYLLPQSVVDQIEAGEYSLYFEKQPGTVDHGLTLDLDFGKNLTSANPAENPSEFGDSHFRYGTDLRFDRSFGIALQKP</sequence>
<feature type="transmembrane region" description="Helical" evidence="1">
    <location>
        <begin position="25"/>
        <end position="48"/>
    </location>
</feature>
<dbReference type="Pfam" id="PF13196">
    <property type="entry name" value="DUF4012"/>
    <property type="match status" value="1"/>
</dbReference>
<keyword evidence="1" id="KW-0472">Membrane</keyword>
<proteinExistence type="predicted"/>
<evidence type="ECO:0008006" key="4">
    <source>
        <dbReference type="Google" id="ProtNLM"/>
    </source>
</evidence>
<reference evidence="2 3" key="1">
    <citation type="journal article" date="2016" name="Nat. Commun.">
        <title>Thousands of microbial genomes shed light on interconnected biogeochemical processes in an aquifer system.</title>
        <authorList>
            <person name="Anantharaman K."/>
            <person name="Brown C.T."/>
            <person name="Hug L.A."/>
            <person name="Sharon I."/>
            <person name="Castelle C.J."/>
            <person name="Probst A.J."/>
            <person name="Thomas B.C."/>
            <person name="Singh A."/>
            <person name="Wilkins M.J."/>
            <person name="Karaoz U."/>
            <person name="Brodie E.L."/>
            <person name="Williams K.H."/>
            <person name="Hubbard S.S."/>
            <person name="Banfield J.F."/>
        </authorList>
    </citation>
    <scope>NUCLEOTIDE SEQUENCE [LARGE SCALE GENOMIC DNA]</scope>
</reference>
<organism evidence="2 3">
    <name type="scientific">Candidatus Uhrbacteria bacterium RIFOXYC2_FULL_47_19</name>
    <dbReference type="NCBI Taxonomy" id="1802424"/>
    <lineage>
        <taxon>Bacteria</taxon>
        <taxon>Candidatus Uhriibacteriota</taxon>
    </lineage>
</organism>
<evidence type="ECO:0000256" key="1">
    <source>
        <dbReference type="SAM" id="Phobius"/>
    </source>
</evidence>
<evidence type="ECO:0000313" key="3">
    <source>
        <dbReference type="Proteomes" id="UP000176988"/>
    </source>
</evidence>